<dbReference type="Pfam" id="PF00389">
    <property type="entry name" value="2-Hacid_dh"/>
    <property type="match status" value="1"/>
</dbReference>
<keyword evidence="2 4" id="KW-0560">Oxidoreductase</keyword>
<sequence>MKIVITDYEYDTLQQEQEVLTEAGLEYVALQCKTEEEVIEACRDADGIITQYAPFTEKVINNLEKCKVIARYGIGVDSIDVNAASEKGITVCNVTDYCLDEVSDHAMALLLSAARKVTLLNNHVKNNDWNFNLGKPIHRLRGQVLGLVGFGNIPQRLAEKAKAFGLQIITYDPYIDETAAGEKGARLVDFDSLLAEADFVSVHAPLTKATQHMMNEEAFQKMKPTAYLINTARGGLVDEAALEGAVKNKEIAGAAIDVMEQEPPVTDHSLLAYEEMIITPHVAWYSEASEAELKRKTAQNVADVLTGKKPAYSVNR</sequence>
<dbReference type="PROSITE" id="PS00671">
    <property type="entry name" value="D_2_HYDROXYACID_DH_3"/>
    <property type="match status" value="1"/>
</dbReference>
<keyword evidence="3" id="KW-0520">NAD</keyword>
<reference evidence="8" key="1">
    <citation type="submission" date="2016-10" db="EMBL/GenBank/DDBJ databases">
        <authorList>
            <person name="Varghese N."/>
            <person name="Submissions S."/>
        </authorList>
    </citation>
    <scope>NUCLEOTIDE SEQUENCE [LARGE SCALE GENOMIC DNA]</scope>
    <source>
        <strain evidence="8">CCM7597</strain>
    </source>
</reference>
<dbReference type="STRING" id="571932.SAMN05421743_10811"/>
<feature type="domain" description="D-isomer specific 2-hydroxyacid dehydrogenase NAD-binding" evidence="6">
    <location>
        <begin position="107"/>
        <end position="283"/>
    </location>
</feature>
<accession>A0A1H4DUX8</accession>
<comment type="similarity">
    <text evidence="1 4">Belongs to the D-isomer specific 2-hydroxyacid dehydrogenase family.</text>
</comment>
<dbReference type="FunFam" id="3.40.50.720:FF:000203">
    <property type="entry name" value="D-3-phosphoglycerate dehydrogenase (SerA)"/>
    <property type="match status" value="1"/>
</dbReference>
<dbReference type="SUPFAM" id="SSF52283">
    <property type="entry name" value="Formate/glycerate dehydrogenase catalytic domain-like"/>
    <property type="match status" value="1"/>
</dbReference>
<dbReference type="InterPro" id="IPR043322">
    <property type="entry name" value="CtBP"/>
</dbReference>
<evidence type="ECO:0000256" key="1">
    <source>
        <dbReference type="ARBA" id="ARBA00005854"/>
    </source>
</evidence>
<dbReference type="PROSITE" id="PS00670">
    <property type="entry name" value="D_2_HYDROXYACID_DH_2"/>
    <property type="match status" value="1"/>
</dbReference>
<organism evidence="7 8">
    <name type="scientific">Thalassobacillus cyri</name>
    <dbReference type="NCBI Taxonomy" id="571932"/>
    <lineage>
        <taxon>Bacteria</taxon>
        <taxon>Bacillati</taxon>
        <taxon>Bacillota</taxon>
        <taxon>Bacilli</taxon>
        <taxon>Bacillales</taxon>
        <taxon>Bacillaceae</taxon>
        <taxon>Thalassobacillus</taxon>
    </lineage>
</organism>
<dbReference type="Gene3D" id="3.40.50.720">
    <property type="entry name" value="NAD(P)-binding Rossmann-like Domain"/>
    <property type="match status" value="2"/>
</dbReference>
<dbReference type="Proteomes" id="UP000198584">
    <property type="component" value="Unassembled WGS sequence"/>
</dbReference>
<dbReference type="InterPro" id="IPR050418">
    <property type="entry name" value="D-iso_2-hydroxyacid_DH_PdxB"/>
</dbReference>
<protein>
    <submittedName>
        <fullName evidence="7">D-3-phosphoglycerate dehydrogenase</fullName>
    </submittedName>
</protein>
<proteinExistence type="inferred from homology"/>
<dbReference type="Pfam" id="PF02826">
    <property type="entry name" value="2-Hacid_dh_C"/>
    <property type="match status" value="1"/>
</dbReference>
<dbReference type="InterPro" id="IPR006140">
    <property type="entry name" value="D-isomer_DH_NAD-bd"/>
</dbReference>
<evidence type="ECO:0000256" key="4">
    <source>
        <dbReference type="RuleBase" id="RU003719"/>
    </source>
</evidence>
<dbReference type="InterPro" id="IPR029753">
    <property type="entry name" value="D-isomer_DH_CS"/>
</dbReference>
<dbReference type="PANTHER" id="PTHR43761">
    <property type="entry name" value="D-ISOMER SPECIFIC 2-HYDROXYACID DEHYDROGENASE FAMILY PROTEIN (AFU_ORTHOLOGUE AFUA_1G13630)"/>
    <property type="match status" value="1"/>
</dbReference>
<evidence type="ECO:0000256" key="3">
    <source>
        <dbReference type="ARBA" id="ARBA00023027"/>
    </source>
</evidence>
<dbReference type="PANTHER" id="PTHR43761:SF1">
    <property type="entry name" value="D-ISOMER SPECIFIC 2-HYDROXYACID DEHYDROGENASE CATALYTIC DOMAIN-CONTAINING PROTEIN-RELATED"/>
    <property type="match status" value="1"/>
</dbReference>
<keyword evidence="8" id="KW-1185">Reference proteome</keyword>
<evidence type="ECO:0000313" key="7">
    <source>
        <dbReference type="EMBL" id="SEA76396.1"/>
    </source>
</evidence>
<gene>
    <name evidence="7" type="ORF">SAMN05421743_10811</name>
</gene>
<dbReference type="InterPro" id="IPR036291">
    <property type="entry name" value="NAD(P)-bd_dom_sf"/>
</dbReference>
<dbReference type="SUPFAM" id="SSF51735">
    <property type="entry name" value="NAD(P)-binding Rossmann-fold domains"/>
    <property type="match status" value="1"/>
</dbReference>
<name>A0A1H4DUX8_9BACI</name>
<dbReference type="RefSeq" id="WP_093044998.1">
    <property type="nucleotide sequence ID" value="NZ_FNQR01000008.1"/>
</dbReference>
<dbReference type="CDD" id="cd05299">
    <property type="entry name" value="CtBP_dh"/>
    <property type="match status" value="1"/>
</dbReference>
<dbReference type="GO" id="GO:0016616">
    <property type="term" value="F:oxidoreductase activity, acting on the CH-OH group of donors, NAD or NADP as acceptor"/>
    <property type="evidence" value="ECO:0007669"/>
    <property type="project" value="InterPro"/>
</dbReference>
<dbReference type="AlphaFoldDB" id="A0A1H4DUX8"/>
<evidence type="ECO:0000313" key="8">
    <source>
        <dbReference type="Proteomes" id="UP000198584"/>
    </source>
</evidence>
<dbReference type="OrthoDB" id="9805416at2"/>
<feature type="domain" description="D-isomer specific 2-hydroxyacid dehydrogenase catalytic" evidence="5">
    <location>
        <begin position="13"/>
        <end position="315"/>
    </location>
</feature>
<dbReference type="InterPro" id="IPR006139">
    <property type="entry name" value="D-isomer_2_OHA_DH_cat_dom"/>
</dbReference>
<dbReference type="GO" id="GO:0003714">
    <property type="term" value="F:transcription corepressor activity"/>
    <property type="evidence" value="ECO:0007669"/>
    <property type="project" value="InterPro"/>
</dbReference>
<evidence type="ECO:0000256" key="2">
    <source>
        <dbReference type="ARBA" id="ARBA00023002"/>
    </source>
</evidence>
<evidence type="ECO:0000259" key="5">
    <source>
        <dbReference type="Pfam" id="PF00389"/>
    </source>
</evidence>
<dbReference type="EMBL" id="FNQR01000008">
    <property type="protein sequence ID" value="SEA76396.1"/>
    <property type="molecule type" value="Genomic_DNA"/>
</dbReference>
<dbReference type="GO" id="GO:0051287">
    <property type="term" value="F:NAD binding"/>
    <property type="evidence" value="ECO:0007669"/>
    <property type="project" value="InterPro"/>
</dbReference>
<evidence type="ECO:0000259" key="6">
    <source>
        <dbReference type="Pfam" id="PF02826"/>
    </source>
</evidence>